<dbReference type="Pfam" id="PF00071">
    <property type="entry name" value="Ras"/>
    <property type="match status" value="1"/>
</dbReference>
<evidence type="ECO:0000313" key="5">
    <source>
        <dbReference type="EMBL" id="EGG15334.1"/>
    </source>
</evidence>
<feature type="region of interest" description="Disordered" evidence="4">
    <location>
        <begin position="478"/>
        <end position="533"/>
    </location>
</feature>
<feature type="compositionally biased region" description="Low complexity" evidence="4">
    <location>
        <begin position="478"/>
        <end position="491"/>
    </location>
</feature>
<protein>
    <submittedName>
        <fullName evidence="5">ADP-ribosylation like factor</fullName>
    </submittedName>
</protein>
<feature type="region of interest" description="Disordered" evidence="4">
    <location>
        <begin position="27"/>
        <end position="71"/>
    </location>
</feature>
<evidence type="ECO:0000256" key="2">
    <source>
        <dbReference type="ARBA" id="ARBA00022741"/>
    </source>
</evidence>
<dbReference type="InterPro" id="IPR027417">
    <property type="entry name" value="P-loop_NTPase"/>
</dbReference>
<proteinExistence type="inferred from homology"/>
<dbReference type="Pfam" id="PF13516">
    <property type="entry name" value="LRR_6"/>
    <property type="match status" value="3"/>
</dbReference>
<dbReference type="CDD" id="cd00154">
    <property type="entry name" value="Rab"/>
    <property type="match status" value="1"/>
</dbReference>
<dbReference type="PANTHER" id="PTHR47981:SF16">
    <property type="entry name" value="ADP-RIBOSYLATION FACTOR-RELATED"/>
    <property type="match status" value="1"/>
</dbReference>
<dbReference type="NCBIfam" id="TIGR00231">
    <property type="entry name" value="small_GTP"/>
    <property type="match status" value="1"/>
</dbReference>
<dbReference type="SMART" id="SM00368">
    <property type="entry name" value="LRR_RI"/>
    <property type="match status" value="3"/>
</dbReference>
<keyword evidence="2" id="KW-0547">Nucleotide-binding</keyword>
<dbReference type="Gene3D" id="3.80.10.10">
    <property type="entry name" value="Ribonuclease Inhibitor"/>
    <property type="match status" value="2"/>
</dbReference>
<dbReference type="PROSITE" id="PS51419">
    <property type="entry name" value="RAB"/>
    <property type="match status" value="1"/>
</dbReference>
<keyword evidence="6" id="KW-1185">Reference proteome</keyword>
<dbReference type="GO" id="GO:0003924">
    <property type="term" value="F:GTPase activity"/>
    <property type="evidence" value="ECO:0007669"/>
    <property type="project" value="InterPro"/>
</dbReference>
<evidence type="ECO:0000256" key="3">
    <source>
        <dbReference type="ARBA" id="ARBA00023134"/>
    </source>
</evidence>
<feature type="compositionally biased region" description="Low complexity" evidence="4">
    <location>
        <begin position="137"/>
        <end position="175"/>
    </location>
</feature>
<dbReference type="RefSeq" id="XP_004352054.1">
    <property type="nucleotide sequence ID" value="XM_004352002.1"/>
</dbReference>
<dbReference type="GO" id="GO:0005525">
    <property type="term" value="F:GTP binding"/>
    <property type="evidence" value="ECO:0007669"/>
    <property type="project" value="UniProtKB-KW"/>
</dbReference>
<dbReference type="OMA" id="NISWCEI"/>
<dbReference type="InterPro" id="IPR032675">
    <property type="entry name" value="LRR_dom_sf"/>
</dbReference>
<gene>
    <name evidence="5" type="ORF">DFA_10168</name>
</gene>
<dbReference type="SMART" id="SM00175">
    <property type="entry name" value="RAB"/>
    <property type="match status" value="1"/>
</dbReference>
<evidence type="ECO:0000256" key="4">
    <source>
        <dbReference type="SAM" id="MobiDB-lite"/>
    </source>
</evidence>
<feature type="region of interest" description="Disordered" evidence="4">
    <location>
        <begin position="97"/>
        <end position="179"/>
    </location>
</feature>
<dbReference type="GO" id="GO:0005764">
    <property type="term" value="C:lysosome"/>
    <property type="evidence" value="ECO:0007669"/>
    <property type="project" value="TreeGrafter"/>
</dbReference>
<dbReference type="GO" id="GO:0045335">
    <property type="term" value="C:phagocytic vesicle"/>
    <property type="evidence" value="ECO:0007669"/>
    <property type="project" value="TreeGrafter"/>
</dbReference>
<dbReference type="STRING" id="1054147.F4Q9G5"/>
<dbReference type="Gene3D" id="3.40.50.300">
    <property type="entry name" value="P-loop containing nucleotide triphosphate hydrolases"/>
    <property type="match status" value="1"/>
</dbReference>
<dbReference type="GO" id="GO:0005770">
    <property type="term" value="C:late endosome"/>
    <property type="evidence" value="ECO:0007669"/>
    <property type="project" value="TreeGrafter"/>
</dbReference>
<dbReference type="AlphaFoldDB" id="F4Q9G5"/>
<dbReference type="EMBL" id="GL883026">
    <property type="protein sequence ID" value="EGG15334.1"/>
    <property type="molecule type" value="Genomic_DNA"/>
</dbReference>
<dbReference type="KEGG" id="dfa:DFA_10168"/>
<keyword evidence="3" id="KW-0342">GTP-binding</keyword>
<dbReference type="SUPFAM" id="SSF52540">
    <property type="entry name" value="P-loop containing nucleoside triphosphate hydrolases"/>
    <property type="match status" value="1"/>
</dbReference>
<dbReference type="InterPro" id="IPR001806">
    <property type="entry name" value="Small_GTPase"/>
</dbReference>
<dbReference type="OrthoDB" id="10034042at2759"/>
<feature type="compositionally biased region" description="Low complexity" evidence="4">
    <location>
        <begin position="502"/>
        <end position="524"/>
    </location>
</feature>
<dbReference type="SUPFAM" id="SSF52047">
    <property type="entry name" value="RNI-like"/>
    <property type="match status" value="1"/>
</dbReference>
<dbReference type="GeneID" id="14867713"/>
<feature type="compositionally biased region" description="Pro residues" evidence="4">
    <location>
        <begin position="492"/>
        <end position="501"/>
    </location>
</feature>
<sequence>MGNEESKSKRLDIINDESVIGNDVHIHNKVRSKSTPPLSSIHKGVANKDNHHHHHNHHSTPSTPNATDNITELHNTNTNQLSMSEDAEIMTDDESTYSINSSTNELPEPQQPSSTQVPPTQQQPQPTPNINNIKTKSQSLAEPGSSGSSAANGKSSSSSSSSTTTGSNGDYTNTSISNTLDKNNSELSVMLKSLQIIEKGRYSSFIKCVILGSNGVGKTSFMRRFSSGEFDPEETTTIGAIRTLHEIHYNTLSLSLEIWDTGGHPRLSGLLPFYLKNCNCIIVMFELGSIDSFYKAISTISKTKKMVPEGTFFLLVANKADLSTQRAVSDVKISMACSEAEIGCWCEISARTGYNIHEPFHMISRHIITMVNALKNNHQIEKLYTSTMMGGRKTSHTDVDSLSILTSRDMSLIKNNMYSCVERSFKPNANSDLPLMVVLKLDVLKIIIEETNGNIFNKFLSKRTIQFKESTSAAASSLSSSTSSLSVSTDQQPPPQPPQQPSPNSSQTSYDGSYSAGSSATGSGEFNQPNPPPSEYKGHFCLVIDKYHPKRMEIKRLTSPNSSPILSQPERYDMVFICEYRDHLVKTFKTICSANVPIIEGTKGGDRNDFLYTVKEYLRMNQKEIDPLIEYQITNTTSTQTSFDKLDLSKLLKDERQIMAISKALDWNGSITKLDLSFNQFDLLDAKVLIDLFNAISNSTSIIHLDLSNNNIGSSKHKNLLIEFIKPSLKLQTLILNSNDLCSTTNLISQSLSFNTELVTLGLSNNGLKNSNAQSISQMLQSNKTMEVLDLSNNSIEEEGALFLLKAMEVNTTLTKLHLQGNKGISSKTMTLLP</sequence>
<accession>F4Q9G5</accession>
<dbReference type="SMART" id="SM00174">
    <property type="entry name" value="RHO"/>
    <property type="match status" value="1"/>
</dbReference>
<comment type="similarity">
    <text evidence="1">Belongs to the small GTPase superfamily. Rab family.</text>
</comment>
<dbReference type="PANTHER" id="PTHR47981">
    <property type="entry name" value="RAB FAMILY"/>
    <property type="match status" value="1"/>
</dbReference>
<dbReference type="PRINTS" id="PR00449">
    <property type="entry name" value="RASTRNSFRMNG"/>
</dbReference>
<organism evidence="5 6">
    <name type="scientific">Cavenderia fasciculata</name>
    <name type="common">Slime mold</name>
    <name type="synonym">Dictyostelium fasciculatum</name>
    <dbReference type="NCBI Taxonomy" id="261658"/>
    <lineage>
        <taxon>Eukaryota</taxon>
        <taxon>Amoebozoa</taxon>
        <taxon>Evosea</taxon>
        <taxon>Eumycetozoa</taxon>
        <taxon>Dictyostelia</taxon>
        <taxon>Acytosteliales</taxon>
        <taxon>Cavenderiaceae</taxon>
        <taxon>Cavenderia</taxon>
    </lineage>
</organism>
<evidence type="ECO:0000256" key="1">
    <source>
        <dbReference type="ARBA" id="ARBA00006270"/>
    </source>
</evidence>
<dbReference type="SMART" id="SM00176">
    <property type="entry name" value="RAN"/>
    <property type="match status" value="1"/>
</dbReference>
<feature type="compositionally biased region" description="Polar residues" evidence="4">
    <location>
        <begin position="59"/>
        <end position="71"/>
    </location>
</feature>
<reference evidence="6" key="1">
    <citation type="journal article" date="2011" name="Genome Res.">
        <title>Phylogeny-wide analysis of social amoeba genomes highlights ancient origins for complex intercellular communication.</title>
        <authorList>
            <person name="Heidel A.J."/>
            <person name="Lawal H.M."/>
            <person name="Felder M."/>
            <person name="Schilde C."/>
            <person name="Helps N.R."/>
            <person name="Tunggal B."/>
            <person name="Rivero F."/>
            <person name="John U."/>
            <person name="Schleicher M."/>
            <person name="Eichinger L."/>
            <person name="Platzer M."/>
            <person name="Noegel A.A."/>
            <person name="Schaap P."/>
            <person name="Gloeckner G."/>
        </authorList>
    </citation>
    <scope>NUCLEOTIDE SEQUENCE [LARGE SCALE GENOMIC DNA]</scope>
    <source>
        <strain evidence="6">SH3</strain>
    </source>
</reference>
<name>F4Q9G5_CACFS</name>
<dbReference type="GO" id="GO:0090385">
    <property type="term" value="P:phagosome-lysosome fusion"/>
    <property type="evidence" value="ECO:0007669"/>
    <property type="project" value="TreeGrafter"/>
</dbReference>
<feature type="compositionally biased region" description="Low complexity" evidence="4">
    <location>
        <begin position="111"/>
        <end position="124"/>
    </location>
</feature>
<dbReference type="InterPro" id="IPR005225">
    <property type="entry name" value="Small_GTP-bd"/>
</dbReference>
<dbReference type="Proteomes" id="UP000007797">
    <property type="component" value="Unassembled WGS sequence"/>
</dbReference>
<evidence type="ECO:0000313" key="6">
    <source>
        <dbReference type="Proteomes" id="UP000007797"/>
    </source>
</evidence>
<dbReference type="SMART" id="SM00173">
    <property type="entry name" value="RAS"/>
    <property type="match status" value="1"/>
</dbReference>
<dbReference type="InterPro" id="IPR001611">
    <property type="entry name" value="Leu-rich_rpt"/>
</dbReference>